<protein>
    <submittedName>
        <fullName evidence="1">Uncharacterized protein</fullName>
    </submittedName>
</protein>
<dbReference type="AlphaFoldDB" id="A0A5M8NZ73"/>
<name>A0A5M8NZ73_9BACT</name>
<comment type="caution">
    <text evidence="1">The sequence shown here is derived from an EMBL/GenBank/DDBJ whole genome shotgun (WGS) entry which is preliminary data.</text>
</comment>
<evidence type="ECO:0000313" key="2">
    <source>
        <dbReference type="Proteomes" id="UP000324575"/>
    </source>
</evidence>
<accession>A0A5M8NZ73</accession>
<sequence>MKSPVSVSPVIPLPKKFTVIKRMKKIVSYLLALFICYSTNMTAQVNIGSTNDPHSGAVLDLSQTEEELGLLFPNVKLSDLKAFQLVDSDANDFAQLKTKAVGMLVYNTRVSEADSIEEGLYVWNGAQWDAVSDNVTNNMKVKGELPEFDFEGKVKNGISALVSVEDPSAMGPYTFLVITGNDYASVTPEYSGNAAFTVSFDENHTASIRKAIVLVTNSAGKSVTLVFSQDANMSFCANSGSATLKIHSDGMLVNGGAVYLSVSNPEPQVDYVWTRENVQIGTGTSLMVTQAGVYAVHGGDVGCGPKDEITITLDKTSTASDAVVVSASNNGMMCGSSQTMTYLYIASMPDDVWTEQIVWMHNGVLTDMVGHHNIAIDEPGEWGAVVKLENGYSKPSNIITATRSSATEPVQLNLDNVMVNHSPIRQGEVSFYKGGSLFLSIKDPDPNISYQWYNGNDLITETEPYVVPANLNEFVLRVMAVDKSGTLCSSDYAHLLRARQPTAFFQTEKNNSIKQ</sequence>
<organism evidence="1 2">
    <name type="scientific">Candidatus Ordinivivax streblomastigis</name>
    <dbReference type="NCBI Taxonomy" id="2540710"/>
    <lineage>
        <taxon>Bacteria</taxon>
        <taxon>Pseudomonadati</taxon>
        <taxon>Bacteroidota</taxon>
        <taxon>Bacteroidia</taxon>
        <taxon>Bacteroidales</taxon>
        <taxon>Candidatus Ordinivivax</taxon>
    </lineage>
</organism>
<evidence type="ECO:0000313" key="1">
    <source>
        <dbReference type="EMBL" id="KAA6301445.1"/>
    </source>
</evidence>
<gene>
    <name evidence="1" type="ORF">EZS26_002432</name>
</gene>
<dbReference type="EMBL" id="SNRX01000019">
    <property type="protein sequence ID" value="KAA6301445.1"/>
    <property type="molecule type" value="Genomic_DNA"/>
</dbReference>
<dbReference type="Proteomes" id="UP000324575">
    <property type="component" value="Unassembled WGS sequence"/>
</dbReference>
<proteinExistence type="predicted"/>
<reference evidence="1 2" key="1">
    <citation type="submission" date="2019-03" db="EMBL/GenBank/DDBJ databases">
        <title>Single cell metagenomics reveals metabolic interactions within the superorganism composed of flagellate Streblomastix strix and complex community of Bacteroidetes bacteria on its surface.</title>
        <authorList>
            <person name="Treitli S.C."/>
            <person name="Kolisko M."/>
            <person name="Husnik F."/>
            <person name="Keeling P."/>
            <person name="Hampl V."/>
        </authorList>
    </citation>
    <scope>NUCLEOTIDE SEQUENCE [LARGE SCALE GENOMIC DNA]</scope>
    <source>
        <strain evidence="1">St1</strain>
    </source>
</reference>